<evidence type="ECO:0000313" key="3">
    <source>
        <dbReference type="Proteomes" id="UP000268094"/>
    </source>
</evidence>
<evidence type="ECO:0000256" key="1">
    <source>
        <dbReference type="SAM" id="MobiDB-lite"/>
    </source>
</evidence>
<dbReference type="Proteomes" id="UP000268094">
    <property type="component" value="Unassembled WGS sequence"/>
</dbReference>
<protein>
    <submittedName>
        <fullName evidence="2">Uncharacterized protein</fullName>
    </submittedName>
</protein>
<feature type="compositionally biased region" description="Basic and acidic residues" evidence="1">
    <location>
        <begin position="1"/>
        <end position="21"/>
    </location>
</feature>
<keyword evidence="3" id="KW-1185">Reference proteome</keyword>
<comment type="caution">
    <text evidence="2">The sequence shown here is derived from an EMBL/GenBank/DDBJ whole genome shotgun (WGS) entry which is preliminary data.</text>
</comment>
<reference evidence="3" key="1">
    <citation type="submission" date="2018-09" db="EMBL/GenBank/DDBJ databases">
        <authorList>
            <person name="Livingstone P.G."/>
            <person name="Whitworth D.E."/>
        </authorList>
    </citation>
    <scope>NUCLEOTIDE SEQUENCE [LARGE SCALE GENOMIC DNA]</scope>
    <source>
        <strain evidence="3">CA054A</strain>
    </source>
</reference>
<name>A0A3A8IX81_9BACT</name>
<sequence length="200" mass="20566">MEPAKAAEAEPAKVEETKAEAPEEATVWGEESLMQADFPPEMKKAADALTLDPRVLCAGGLTQTHEPGLLLVTNRDTRVSAQLQSIACPISDGVVMKTVSLAARTVKGATCLTKPEGPATATVGWSNGESSVLELKDAGASVEGDLRVFTSQGRVASGRHQGHAVLLSTSVPLTASLAACMQESGLTASTGIATLTLTAP</sequence>
<gene>
    <name evidence="2" type="ORF">D7V88_21945</name>
</gene>
<dbReference type="EMBL" id="RAVZ01000155">
    <property type="protein sequence ID" value="RKG84474.1"/>
    <property type="molecule type" value="Genomic_DNA"/>
</dbReference>
<feature type="region of interest" description="Disordered" evidence="1">
    <location>
        <begin position="1"/>
        <end position="24"/>
    </location>
</feature>
<organism evidence="2 3">
    <name type="scientific">Corallococcus terminator</name>
    <dbReference type="NCBI Taxonomy" id="2316733"/>
    <lineage>
        <taxon>Bacteria</taxon>
        <taxon>Pseudomonadati</taxon>
        <taxon>Myxococcota</taxon>
        <taxon>Myxococcia</taxon>
        <taxon>Myxococcales</taxon>
        <taxon>Cystobacterineae</taxon>
        <taxon>Myxococcaceae</taxon>
        <taxon>Corallococcus</taxon>
    </lineage>
</organism>
<proteinExistence type="predicted"/>
<dbReference type="AlphaFoldDB" id="A0A3A8IX81"/>
<accession>A0A3A8IX81</accession>
<evidence type="ECO:0000313" key="2">
    <source>
        <dbReference type="EMBL" id="RKG84474.1"/>
    </source>
</evidence>